<organism evidence="1 2">
    <name type="scientific">Potamilus streckersoni</name>
    <dbReference type="NCBI Taxonomy" id="2493646"/>
    <lineage>
        <taxon>Eukaryota</taxon>
        <taxon>Metazoa</taxon>
        <taxon>Spiralia</taxon>
        <taxon>Lophotrochozoa</taxon>
        <taxon>Mollusca</taxon>
        <taxon>Bivalvia</taxon>
        <taxon>Autobranchia</taxon>
        <taxon>Heteroconchia</taxon>
        <taxon>Palaeoheterodonta</taxon>
        <taxon>Unionida</taxon>
        <taxon>Unionoidea</taxon>
        <taxon>Unionidae</taxon>
        <taxon>Ambleminae</taxon>
        <taxon>Lampsilini</taxon>
        <taxon>Potamilus</taxon>
    </lineage>
</organism>
<dbReference type="EMBL" id="JAEAOA010001917">
    <property type="protein sequence ID" value="KAK3595948.1"/>
    <property type="molecule type" value="Genomic_DNA"/>
</dbReference>
<evidence type="ECO:0000313" key="2">
    <source>
        <dbReference type="Proteomes" id="UP001195483"/>
    </source>
</evidence>
<dbReference type="Proteomes" id="UP001195483">
    <property type="component" value="Unassembled WGS sequence"/>
</dbReference>
<sequence>TGIDSSVTLNNLHPDTLYFMRVGTWRNPFKDFYHVLTEVIMVHTKAAEFCLYNGNRIGVGEVFEIQCEDRCVCHTDGLLYCDPVCSSSEKVKLQDPRYDCNEYWSSDPCCPVIDCHLVE</sequence>
<reference evidence="1" key="3">
    <citation type="submission" date="2023-05" db="EMBL/GenBank/DDBJ databases">
        <authorList>
            <person name="Smith C.H."/>
        </authorList>
    </citation>
    <scope>NUCLEOTIDE SEQUENCE</scope>
    <source>
        <strain evidence="1">CHS0354</strain>
        <tissue evidence="1">Mantle</tissue>
    </source>
</reference>
<reference evidence="1" key="1">
    <citation type="journal article" date="2021" name="Genome Biol. Evol.">
        <title>A High-Quality Reference Genome for a Parasitic Bivalve with Doubly Uniparental Inheritance (Bivalvia: Unionida).</title>
        <authorList>
            <person name="Smith C.H."/>
        </authorList>
    </citation>
    <scope>NUCLEOTIDE SEQUENCE</scope>
    <source>
        <strain evidence="1">CHS0354</strain>
    </source>
</reference>
<reference evidence="1" key="2">
    <citation type="journal article" date="2021" name="Genome Biol. Evol.">
        <title>Developing a high-quality reference genome for a parasitic bivalve with doubly uniparental inheritance (Bivalvia: Unionida).</title>
        <authorList>
            <person name="Smith C.H."/>
        </authorList>
    </citation>
    <scope>NUCLEOTIDE SEQUENCE</scope>
    <source>
        <strain evidence="1">CHS0354</strain>
        <tissue evidence="1">Mantle</tissue>
    </source>
</reference>
<feature type="non-terminal residue" evidence="1">
    <location>
        <position position="119"/>
    </location>
</feature>
<comment type="caution">
    <text evidence="1">The sequence shown here is derived from an EMBL/GenBank/DDBJ whole genome shotgun (WGS) entry which is preliminary data.</text>
</comment>
<feature type="non-terminal residue" evidence="1">
    <location>
        <position position="1"/>
    </location>
</feature>
<dbReference type="AlphaFoldDB" id="A0AAE0VZ13"/>
<keyword evidence="2" id="KW-1185">Reference proteome</keyword>
<name>A0AAE0VZ13_9BIVA</name>
<protein>
    <submittedName>
        <fullName evidence="1">Uncharacterized protein</fullName>
    </submittedName>
</protein>
<gene>
    <name evidence="1" type="ORF">CHS0354_032459</name>
</gene>
<evidence type="ECO:0000313" key="1">
    <source>
        <dbReference type="EMBL" id="KAK3595948.1"/>
    </source>
</evidence>
<accession>A0AAE0VZ13</accession>
<proteinExistence type="predicted"/>